<evidence type="ECO:0000256" key="8">
    <source>
        <dbReference type="ARBA" id="ARBA00023125"/>
    </source>
</evidence>
<comment type="caution">
    <text evidence="12">The sequence shown here is derived from an EMBL/GenBank/DDBJ whole genome shotgun (WGS) entry which is preliminary data.</text>
</comment>
<comment type="subcellular location">
    <subcellularLocation>
        <location evidence="1 9 10">Cytoplasm</location>
    </subcellularLocation>
</comment>
<dbReference type="InterPro" id="IPR042174">
    <property type="entry name" value="RecF_2"/>
</dbReference>
<keyword evidence="6 9" id="KW-0547">Nucleotide-binding</keyword>
<dbReference type="SUPFAM" id="SSF52540">
    <property type="entry name" value="P-loop containing nucleoside triphosphate hydrolases"/>
    <property type="match status" value="1"/>
</dbReference>
<feature type="domain" description="RecF/RecN/SMC N-terminal" evidence="11">
    <location>
        <begin position="3"/>
        <end position="341"/>
    </location>
</feature>
<name>A0A2N7UK25_9GAMM</name>
<gene>
    <name evidence="9" type="primary">recF</name>
    <name evidence="12" type="ORF">C1H70_06930</name>
</gene>
<dbReference type="GO" id="GO:0000731">
    <property type="term" value="P:DNA synthesis involved in DNA repair"/>
    <property type="evidence" value="ECO:0007669"/>
    <property type="project" value="TreeGrafter"/>
</dbReference>
<keyword evidence="8 9" id="KW-0238">DNA-binding</keyword>
<comment type="function">
    <text evidence="9 10">The RecF protein is involved in DNA metabolism; it is required for DNA replication and normal SOS inducibility. RecF binds preferentially to single-stranded, linear DNA. It also seems to bind ATP.</text>
</comment>
<dbReference type="InterPro" id="IPR018078">
    <property type="entry name" value="DNA-binding_RecF_CS"/>
</dbReference>
<dbReference type="HAMAP" id="MF_00365">
    <property type="entry name" value="RecF"/>
    <property type="match status" value="1"/>
</dbReference>
<dbReference type="AlphaFoldDB" id="A0A2N7UK25"/>
<dbReference type="Proteomes" id="UP000235547">
    <property type="component" value="Unassembled WGS sequence"/>
</dbReference>
<dbReference type="EMBL" id="PNRG01000013">
    <property type="protein sequence ID" value="PMR80797.1"/>
    <property type="molecule type" value="Genomic_DNA"/>
</dbReference>
<dbReference type="PANTHER" id="PTHR32182">
    <property type="entry name" value="DNA REPLICATION AND REPAIR PROTEIN RECF"/>
    <property type="match status" value="1"/>
</dbReference>
<reference evidence="12 13" key="1">
    <citation type="submission" date="2018-01" db="EMBL/GenBank/DDBJ databases">
        <title>Halomonas endophytica sp. nov., isolated from storage liquid in the stems of Populus euphratica.</title>
        <authorList>
            <person name="Chen C."/>
        </authorList>
    </citation>
    <scope>NUCLEOTIDE SEQUENCE [LARGE SCALE GENOMIC DNA]</scope>
    <source>
        <strain evidence="12 13">BZ-SZ-XJ27</strain>
    </source>
</reference>
<evidence type="ECO:0000256" key="7">
    <source>
        <dbReference type="ARBA" id="ARBA00022840"/>
    </source>
</evidence>
<organism evidence="12 13">
    <name type="scientific">Halomonas urumqiensis</name>
    <dbReference type="NCBI Taxonomy" id="1684789"/>
    <lineage>
        <taxon>Bacteria</taxon>
        <taxon>Pseudomonadati</taxon>
        <taxon>Pseudomonadota</taxon>
        <taxon>Gammaproteobacteria</taxon>
        <taxon>Oceanospirillales</taxon>
        <taxon>Halomonadaceae</taxon>
        <taxon>Halomonas</taxon>
    </lineage>
</organism>
<evidence type="ECO:0000256" key="2">
    <source>
        <dbReference type="ARBA" id="ARBA00008016"/>
    </source>
</evidence>
<evidence type="ECO:0000256" key="9">
    <source>
        <dbReference type="HAMAP-Rule" id="MF_00365"/>
    </source>
</evidence>
<dbReference type="GO" id="GO:0006302">
    <property type="term" value="P:double-strand break repair"/>
    <property type="evidence" value="ECO:0007669"/>
    <property type="project" value="TreeGrafter"/>
</dbReference>
<comment type="similarity">
    <text evidence="2 9 10">Belongs to the RecF family.</text>
</comment>
<evidence type="ECO:0000259" key="11">
    <source>
        <dbReference type="Pfam" id="PF02463"/>
    </source>
</evidence>
<evidence type="ECO:0000256" key="4">
    <source>
        <dbReference type="ARBA" id="ARBA00022490"/>
    </source>
</evidence>
<dbReference type="InterPro" id="IPR027417">
    <property type="entry name" value="P-loop_NTPase"/>
</dbReference>
<dbReference type="GO" id="GO:0005524">
    <property type="term" value="F:ATP binding"/>
    <property type="evidence" value="ECO:0007669"/>
    <property type="project" value="UniProtKB-UniRule"/>
</dbReference>
<dbReference type="NCBIfam" id="TIGR00611">
    <property type="entry name" value="recf"/>
    <property type="match status" value="1"/>
</dbReference>
<keyword evidence="13" id="KW-1185">Reference proteome</keyword>
<dbReference type="PANTHER" id="PTHR32182:SF0">
    <property type="entry name" value="DNA REPLICATION AND REPAIR PROTEIN RECF"/>
    <property type="match status" value="1"/>
</dbReference>
<dbReference type="Gene3D" id="3.40.50.300">
    <property type="entry name" value="P-loop containing nucleotide triphosphate hydrolases"/>
    <property type="match status" value="1"/>
</dbReference>
<dbReference type="Pfam" id="PF02463">
    <property type="entry name" value="SMC_N"/>
    <property type="match status" value="1"/>
</dbReference>
<dbReference type="OrthoDB" id="9803889at2"/>
<dbReference type="InterPro" id="IPR001238">
    <property type="entry name" value="DNA-binding_RecF"/>
</dbReference>
<keyword evidence="5 9" id="KW-0235">DNA replication</keyword>
<evidence type="ECO:0000256" key="5">
    <source>
        <dbReference type="ARBA" id="ARBA00022705"/>
    </source>
</evidence>
<evidence type="ECO:0000256" key="1">
    <source>
        <dbReference type="ARBA" id="ARBA00004496"/>
    </source>
</evidence>
<dbReference type="GO" id="GO:0005737">
    <property type="term" value="C:cytoplasm"/>
    <property type="evidence" value="ECO:0007669"/>
    <property type="project" value="UniProtKB-SubCell"/>
</dbReference>
<dbReference type="InterPro" id="IPR003395">
    <property type="entry name" value="RecF/RecN/SMC_N"/>
</dbReference>
<dbReference type="PROSITE" id="PS00617">
    <property type="entry name" value="RECF_1"/>
    <property type="match status" value="1"/>
</dbReference>
<evidence type="ECO:0000256" key="10">
    <source>
        <dbReference type="RuleBase" id="RU000578"/>
    </source>
</evidence>
<keyword evidence="7 9" id="KW-0067">ATP-binding</keyword>
<evidence type="ECO:0000256" key="3">
    <source>
        <dbReference type="ARBA" id="ARBA00020170"/>
    </source>
</evidence>
<keyword evidence="4 9" id="KW-0963">Cytoplasm</keyword>
<dbReference type="GO" id="GO:0003697">
    <property type="term" value="F:single-stranded DNA binding"/>
    <property type="evidence" value="ECO:0007669"/>
    <property type="project" value="UniProtKB-UniRule"/>
</dbReference>
<keyword evidence="9 10" id="KW-0227">DNA damage</keyword>
<proteinExistence type="inferred from homology"/>
<dbReference type="PROSITE" id="PS00618">
    <property type="entry name" value="RECF_2"/>
    <property type="match status" value="1"/>
</dbReference>
<protein>
    <recommendedName>
        <fullName evidence="3 9">DNA replication and repair protein RecF</fullName>
    </recommendedName>
</protein>
<keyword evidence="9 10" id="KW-0742">SOS response</keyword>
<evidence type="ECO:0000256" key="6">
    <source>
        <dbReference type="ARBA" id="ARBA00022741"/>
    </source>
</evidence>
<evidence type="ECO:0000313" key="13">
    <source>
        <dbReference type="Proteomes" id="UP000235547"/>
    </source>
</evidence>
<dbReference type="Gene3D" id="1.20.1050.90">
    <property type="entry name" value="RecF/RecN/SMC, N-terminal domain"/>
    <property type="match status" value="1"/>
</dbReference>
<keyword evidence="9 10" id="KW-0234">DNA repair</keyword>
<accession>A0A2N7UK25</accession>
<feature type="binding site" evidence="9">
    <location>
        <begin position="30"/>
        <end position="37"/>
    </location>
    <ligand>
        <name>ATP</name>
        <dbReference type="ChEBI" id="CHEBI:30616"/>
    </ligand>
</feature>
<dbReference type="RefSeq" id="WP_102587619.1">
    <property type="nucleotide sequence ID" value="NZ_BNAE01000002.1"/>
</dbReference>
<evidence type="ECO:0000313" key="12">
    <source>
        <dbReference type="EMBL" id="PMR80797.1"/>
    </source>
</evidence>
<dbReference type="GO" id="GO:0006260">
    <property type="term" value="P:DNA replication"/>
    <property type="evidence" value="ECO:0007669"/>
    <property type="project" value="UniProtKB-UniRule"/>
</dbReference>
<sequence length="371" mass="42649">MAIDRLSFNGLRNLRNIDFQPGERINLITGDNGSGKTSLLEGIYLLGMGRSFRTRHLRNAIAHDSEELILHARLAGDPPVPFGIRRHRDSGELEIRLSGERLSRMSRLVETLPLQLINPDAFRLLEGPPAGRREFLDWGVFHVKHDFLDAWQRARRALKHRNALLRHDRMDDASLTVWEQELVTWGEKLDTLRDEWFEAFLPVFEDTLSGLLPLPGLQLRYSRGWDRRRILAEVLRQGRETDRQMGFTQQGPQRADLGIRINRRPAVEVLSRGQQKLVVSALKLAQGRLLEATTGRTCLYLIDDLPAELDSDHRRVFCEWLESMHCQVFITSVEQNALADLWQPSTPVSMFHVKHLNDGEGQLQPLDRQTS</sequence>
<dbReference type="GO" id="GO:0009432">
    <property type="term" value="P:SOS response"/>
    <property type="evidence" value="ECO:0007669"/>
    <property type="project" value="UniProtKB-UniRule"/>
</dbReference>